<dbReference type="PANTHER" id="PTHR10887:SF341">
    <property type="entry name" value="NFX1-TYPE ZINC FINGER-CONTAINING PROTEIN 1"/>
    <property type="match status" value="1"/>
</dbReference>
<dbReference type="GO" id="GO:0016787">
    <property type="term" value="F:hydrolase activity"/>
    <property type="evidence" value="ECO:0007669"/>
    <property type="project" value="UniProtKB-KW"/>
</dbReference>
<evidence type="ECO:0000313" key="4">
    <source>
        <dbReference type="Proteomes" id="UP001175227"/>
    </source>
</evidence>
<dbReference type="Pfam" id="PF13086">
    <property type="entry name" value="AAA_11"/>
    <property type="match status" value="1"/>
</dbReference>
<name>A0AA39P8A5_9AGAR</name>
<dbReference type="InterPro" id="IPR041679">
    <property type="entry name" value="DNA2/NAM7-like_C"/>
</dbReference>
<dbReference type="InterPro" id="IPR047187">
    <property type="entry name" value="SF1_C_Upf1"/>
</dbReference>
<reference evidence="3" key="1">
    <citation type="submission" date="2023-06" db="EMBL/GenBank/DDBJ databases">
        <authorList>
            <consortium name="Lawrence Berkeley National Laboratory"/>
            <person name="Ahrendt S."/>
            <person name="Sahu N."/>
            <person name="Indic B."/>
            <person name="Wong-Bajracharya J."/>
            <person name="Merenyi Z."/>
            <person name="Ke H.-M."/>
            <person name="Monk M."/>
            <person name="Kocsube S."/>
            <person name="Drula E."/>
            <person name="Lipzen A."/>
            <person name="Balint B."/>
            <person name="Henrissat B."/>
            <person name="Andreopoulos B."/>
            <person name="Martin F.M."/>
            <person name="Harder C.B."/>
            <person name="Rigling D."/>
            <person name="Ford K.L."/>
            <person name="Foster G.D."/>
            <person name="Pangilinan J."/>
            <person name="Papanicolaou A."/>
            <person name="Barry K."/>
            <person name="LaButti K."/>
            <person name="Viragh M."/>
            <person name="Koriabine M."/>
            <person name="Yan M."/>
            <person name="Riley R."/>
            <person name="Champramary S."/>
            <person name="Plett K.L."/>
            <person name="Tsai I.J."/>
            <person name="Slot J."/>
            <person name="Sipos G."/>
            <person name="Plett J."/>
            <person name="Nagy L.G."/>
            <person name="Grigoriev I.V."/>
        </authorList>
    </citation>
    <scope>NUCLEOTIDE SEQUENCE</scope>
    <source>
        <strain evidence="3">ICMP 16352</strain>
    </source>
</reference>
<dbReference type="CDD" id="cd18808">
    <property type="entry name" value="SF1_C_Upf1"/>
    <property type="match status" value="1"/>
</dbReference>
<dbReference type="Gene3D" id="3.40.50.300">
    <property type="entry name" value="P-loop containing nucleotide triphosphate hydrolases"/>
    <property type="match status" value="3"/>
</dbReference>
<proteinExistence type="predicted"/>
<evidence type="ECO:0000259" key="1">
    <source>
        <dbReference type="Pfam" id="PF13086"/>
    </source>
</evidence>
<dbReference type="PANTHER" id="PTHR10887">
    <property type="entry name" value="DNA2/NAM7 HELICASE FAMILY"/>
    <property type="match status" value="1"/>
</dbReference>
<evidence type="ECO:0000259" key="2">
    <source>
        <dbReference type="Pfam" id="PF13087"/>
    </source>
</evidence>
<dbReference type="InterPro" id="IPR027417">
    <property type="entry name" value="P-loop_NTPase"/>
</dbReference>
<dbReference type="InterPro" id="IPR045055">
    <property type="entry name" value="DNA2/NAM7-like"/>
</dbReference>
<dbReference type="CDD" id="cd17936">
    <property type="entry name" value="EEXXEc_NFX1"/>
    <property type="match status" value="1"/>
</dbReference>
<feature type="domain" description="DNA2/NAM7 helicase helicase" evidence="1">
    <location>
        <begin position="456"/>
        <end position="775"/>
    </location>
</feature>
<accession>A0AA39P8A5</accession>
<comment type="caution">
    <text evidence="3">The sequence shown here is derived from an EMBL/GenBank/DDBJ whole genome shotgun (WGS) entry which is preliminary data.</text>
</comment>
<dbReference type="AlphaFoldDB" id="A0AA39P8A5"/>
<dbReference type="GO" id="GO:0031048">
    <property type="term" value="P:regulatory ncRNA-mediated heterochromatin formation"/>
    <property type="evidence" value="ECO:0007669"/>
    <property type="project" value="TreeGrafter"/>
</dbReference>
<organism evidence="3 4">
    <name type="scientific">Armillaria novae-zelandiae</name>
    <dbReference type="NCBI Taxonomy" id="153914"/>
    <lineage>
        <taxon>Eukaryota</taxon>
        <taxon>Fungi</taxon>
        <taxon>Dikarya</taxon>
        <taxon>Basidiomycota</taxon>
        <taxon>Agaricomycotina</taxon>
        <taxon>Agaricomycetes</taxon>
        <taxon>Agaricomycetidae</taxon>
        <taxon>Agaricales</taxon>
        <taxon>Marasmiineae</taxon>
        <taxon>Physalacriaceae</taxon>
        <taxon>Armillaria</taxon>
    </lineage>
</organism>
<evidence type="ECO:0000313" key="3">
    <source>
        <dbReference type="EMBL" id="KAK0478733.1"/>
    </source>
</evidence>
<keyword evidence="4" id="KW-1185">Reference proteome</keyword>
<keyword evidence="3" id="KW-0378">Hydrolase</keyword>
<dbReference type="Pfam" id="PF13087">
    <property type="entry name" value="AAA_12"/>
    <property type="match status" value="1"/>
</dbReference>
<dbReference type="Proteomes" id="UP001175227">
    <property type="component" value="Unassembled WGS sequence"/>
</dbReference>
<sequence length="1143" mass="129148">MSCKAKRSLENPTSSQLFLQALCLQTDPPACIDKILASNVGLSSLRIAFQYNATTAFLNGLATDALIYLQNPDIKTIGGGQFLTKILLAIVDPPFFWDALVEAFKAKQLSQKAQQCFGWLLHQLIATQSNGVSPYVPLAEEMVPLFASSPHLCVRTMAQKIHCMISFASVSPIVFHGDLRPGGRHDNDLPDFRQIAILPTPDEIASTEAPFLRPSWVLDDPSTESHREALYLDSQFRLMREDMIHELRGELRIALGKQTGRKHRGFVVDRMRIIGVSLDDGLEKKKNLKFAITFQCEDDLPQLRKLGNHAHRKAYLKKNTRLLKHQSLTCLMVGETVLAFPCVRRDEELLAKTPPEIVLELEGEVPITSLLLKAKPTALFTILQIDTALFAYEPVLNALKRMQALPLARELLFWKEGDAMGTPEHSVGLREAISMLDKSIGQDLRDVMDLDKSIVLDQSQMNALLSGLTQKVSIIQGPPGTGKSFIGALLAKIIHDYSDLKILVVCYTNHALDQFLEDLLDVGIPIKQMVRMGGKYTPRTKPMALQSQQSSTRFTNLDHSVIDRCKCEIEQLSKILKRSFSENLQQEISIRKLMVYLERRQQAFYEAVQVPTLEDGMKVVDEKGRAVDRYYLLRRWKAGCDAGVFQNEQNICDASDIWTMDRETRQLYLSQWEERVKKLASGKLCRQILRYNDLIDELTRKFREKDAAILRSKQIIGCTTTAAAKYCLDLQAAAPDVVLVEEAGEILESHVVTALGEAAKQLILIGDHKQLRPKVNNYELTVEKGEGYDLNRSLFERLVLKGYPHQTLHTQHRMRPEISALVRHLTYPDLLDAPKTQGHPPIRGLRDNIIFINHDHLEDGSLQIMDCHDMGSSSSKQNVFEAKMVLKIVKYLAQQGYGSSQMVVLTPYLAQLHKLQRELKNEIDPVLNDLDSYELIRAGLLTPKDIMSCKPSFLRLATIDNYQGEESDIVIISLTRSNPDHDIGFMSSPERVNVLLSRARDGLIMIGNSDTFTQARKGKAVWQQLFALLRDNDHIYDGLPVKCERHPYRTALLSTELQFEQDCPDGECLEPCNAKLNCGLHACPSLCHRLQDHSMMACRQKVHKPMPQRPFSVQRVQRTRRSMLSQMYKYQTYTTGGITASTG</sequence>
<dbReference type="InterPro" id="IPR041677">
    <property type="entry name" value="DNA2/NAM7_AAA_11"/>
</dbReference>
<dbReference type="FunFam" id="3.40.50.300:FF:001660">
    <property type="entry name" value="NF-X1 finger and helicase protein, putative"/>
    <property type="match status" value="1"/>
</dbReference>
<protein>
    <submittedName>
        <fullName evidence="3">P-loop containing nucleoside triphosphate hydrolase protein</fullName>
    </submittedName>
</protein>
<dbReference type="CDD" id="cd06008">
    <property type="entry name" value="NF-X1-zinc-finger"/>
    <property type="match status" value="1"/>
</dbReference>
<feature type="domain" description="DNA2/NAM7 helicase-like C-terminal" evidence="2">
    <location>
        <begin position="790"/>
        <end position="1009"/>
    </location>
</feature>
<dbReference type="GO" id="GO:0031380">
    <property type="term" value="C:nuclear RNA-directed RNA polymerase complex"/>
    <property type="evidence" value="ECO:0007669"/>
    <property type="project" value="TreeGrafter"/>
</dbReference>
<gene>
    <name evidence="3" type="ORF">IW261DRAFT_182955</name>
</gene>
<dbReference type="GO" id="GO:0004386">
    <property type="term" value="F:helicase activity"/>
    <property type="evidence" value="ECO:0007669"/>
    <property type="project" value="InterPro"/>
</dbReference>
<dbReference type="EMBL" id="JAUEPR010000013">
    <property type="protein sequence ID" value="KAK0478733.1"/>
    <property type="molecule type" value="Genomic_DNA"/>
</dbReference>
<dbReference type="SUPFAM" id="SSF52540">
    <property type="entry name" value="P-loop containing nucleoside triphosphate hydrolases"/>
    <property type="match status" value="1"/>
</dbReference>